<evidence type="ECO:0000313" key="1">
    <source>
        <dbReference type="EMBL" id="MET3792370.1"/>
    </source>
</evidence>
<comment type="caution">
    <text evidence="1">The sequence shown here is derived from an EMBL/GenBank/DDBJ whole genome shotgun (WGS) entry which is preliminary data.</text>
</comment>
<gene>
    <name evidence="1" type="ORF">ABID37_002587</name>
</gene>
<organism evidence="1 2">
    <name type="scientific">Aquamicrobium terrae</name>
    <dbReference type="NCBI Taxonomy" id="1324945"/>
    <lineage>
        <taxon>Bacteria</taxon>
        <taxon>Pseudomonadati</taxon>
        <taxon>Pseudomonadota</taxon>
        <taxon>Alphaproteobacteria</taxon>
        <taxon>Hyphomicrobiales</taxon>
        <taxon>Phyllobacteriaceae</taxon>
        <taxon>Aquamicrobium</taxon>
    </lineage>
</organism>
<dbReference type="RefSeq" id="WP_354195322.1">
    <property type="nucleotide sequence ID" value="NZ_JBEPML010000008.1"/>
</dbReference>
<protein>
    <submittedName>
        <fullName evidence="1">Uncharacterized protein</fullName>
    </submittedName>
</protein>
<sequence length="244" mass="26926">MNASSPRQFLRVMPREMRLMSERIFSMTGQPKGFFLAVQDMVMYSQKLGLGGFALLEERFDSLHGARPEKASVLSEQGSALRFDGGGQHAWFILPALIDLLGELVARFGEAEIAIVNTIDPDELAVATGLGNRTGLAVTFENGTEVTLRARPRPLTGDVRNDDPLLWDVLENGLQIEAGLWWRIYRMAKQALAPDSVVSRRHAGPMIVNPDGTVIGRKDNDDETDVSFLLTPRSLESRTEGTNS</sequence>
<name>A0ABV2MZZ5_9HYPH</name>
<keyword evidence="2" id="KW-1185">Reference proteome</keyword>
<proteinExistence type="predicted"/>
<evidence type="ECO:0000313" key="2">
    <source>
        <dbReference type="Proteomes" id="UP001549076"/>
    </source>
</evidence>
<dbReference type="Proteomes" id="UP001549076">
    <property type="component" value="Unassembled WGS sequence"/>
</dbReference>
<reference evidence="1 2" key="1">
    <citation type="submission" date="2024-06" db="EMBL/GenBank/DDBJ databases">
        <title>Genomic Encyclopedia of Type Strains, Phase IV (KMG-IV): sequencing the most valuable type-strain genomes for metagenomic binning, comparative biology and taxonomic classification.</title>
        <authorList>
            <person name="Goeker M."/>
        </authorList>
    </citation>
    <scope>NUCLEOTIDE SEQUENCE [LARGE SCALE GENOMIC DNA]</scope>
    <source>
        <strain evidence="1 2">DSM 27865</strain>
    </source>
</reference>
<dbReference type="EMBL" id="JBEPML010000008">
    <property type="protein sequence ID" value="MET3792370.1"/>
    <property type="molecule type" value="Genomic_DNA"/>
</dbReference>
<accession>A0ABV2MZZ5</accession>